<comment type="caution">
    <text evidence="5">The sequence shown here is derived from an EMBL/GenBank/DDBJ whole genome shotgun (WGS) entry which is preliminary data.</text>
</comment>
<evidence type="ECO:0000256" key="3">
    <source>
        <dbReference type="ARBA" id="ARBA00023004"/>
    </source>
</evidence>
<dbReference type="PROSITE" id="PS51257">
    <property type="entry name" value="PROKAR_LIPOPROTEIN"/>
    <property type="match status" value="1"/>
</dbReference>
<evidence type="ECO:0000256" key="2">
    <source>
        <dbReference type="ARBA" id="ARBA00022723"/>
    </source>
</evidence>
<evidence type="ECO:0000259" key="4">
    <source>
        <dbReference type="PROSITE" id="PS51007"/>
    </source>
</evidence>
<proteinExistence type="predicted"/>
<dbReference type="InterPro" id="IPR009056">
    <property type="entry name" value="Cyt_c-like_dom"/>
</dbReference>
<dbReference type="GO" id="GO:0009055">
    <property type="term" value="F:electron transfer activity"/>
    <property type="evidence" value="ECO:0007669"/>
    <property type="project" value="InterPro"/>
</dbReference>
<dbReference type="Pfam" id="PF00034">
    <property type="entry name" value="Cytochrom_C"/>
    <property type="match status" value="1"/>
</dbReference>
<dbReference type="SUPFAM" id="SSF46626">
    <property type="entry name" value="Cytochrome c"/>
    <property type="match status" value="1"/>
</dbReference>
<dbReference type="PANTHER" id="PTHR35008:SF8">
    <property type="entry name" value="ALCOHOL DEHYDROGENASE CYTOCHROME C SUBUNIT"/>
    <property type="match status" value="1"/>
</dbReference>
<dbReference type="GO" id="GO:0046872">
    <property type="term" value="F:metal ion binding"/>
    <property type="evidence" value="ECO:0007669"/>
    <property type="project" value="UniProtKB-KW"/>
</dbReference>
<keyword evidence="2" id="KW-0479">Metal-binding</keyword>
<evidence type="ECO:0000313" key="5">
    <source>
        <dbReference type="EMBL" id="MPL69108.1"/>
    </source>
</evidence>
<dbReference type="GO" id="GO:0020037">
    <property type="term" value="F:heme binding"/>
    <property type="evidence" value="ECO:0007669"/>
    <property type="project" value="InterPro"/>
</dbReference>
<sequence>MKAKSLLIASLASVFGIAMITACGGGGQKGTTESAQVEEAADPAAQLARGEQIYKEKCFACHQADGQGLPNVFPTLTGSDFLLNNTRMAVAQVLNGSEKVSSGNAVNYPAPMPPQLDNHEDAVAVINYVLKNFGNDGKLITVGDVKDIAVER</sequence>
<dbReference type="InterPro" id="IPR036909">
    <property type="entry name" value="Cyt_c-like_dom_sf"/>
</dbReference>
<dbReference type="Gene3D" id="1.10.760.10">
    <property type="entry name" value="Cytochrome c-like domain"/>
    <property type="match status" value="1"/>
</dbReference>
<name>A0A644TQ39_9ZZZZ</name>
<keyword evidence="1" id="KW-0349">Heme</keyword>
<protein>
    <recommendedName>
        <fullName evidence="4">Cytochrome c domain-containing protein</fullName>
    </recommendedName>
</protein>
<reference evidence="5" key="1">
    <citation type="submission" date="2019-08" db="EMBL/GenBank/DDBJ databases">
        <authorList>
            <person name="Kucharzyk K."/>
            <person name="Murdoch R.W."/>
            <person name="Higgins S."/>
            <person name="Loffler F."/>
        </authorList>
    </citation>
    <scope>NUCLEOTIDE SEQUENCE</scope>
</reference>
<keyword evidence="3" id="KW-0408">Iron</keyword>
<accession>A0A644TQ39</accession>
<evidence type="ECO:0000256" key="1">
    <source>
        <dbReference type="ARBA" id="ARBA00022617"/>
    </source>
</evidence>
<dbReference type="PANTHER" id="PTHR35008">
    <property type="entry name" value="BLL4482 PROTEIN-RELATED"/>
    <property type="match status" value="1"/>
</dbReference>
<organism evidence="5">
    <name type="scientific">bioreactor metagenome</name>
    <dbReference type="NCBI Taxonomy" id="1076179"/>
    <lineage>
        <taxon>unclassified sequences</taxon>
        <taxon>metagenomes</taxon>
        <taxon>ecological metagenomes</taxon>
    </lineage>
</organism>
<feature type="domain" description="Cytochrome c" evidence="4">
    <location>
        <begin position="45"/>
        <end position="133"/>
    </location>
</feature>
<gene>
    <name evidence="5" type="ORF">SDC9_14841</name>
</gene>
<dbReference type="InterPro" id="IPR051459">
    <property type="entry name" value="Cytochrome_c-type_DH"/>
</dbReference>
<dbReference type="PROSITE" id="PS51007">
    <property type="entry name" value="CYTC"/>
    <property type="match status" value="1"/>
</dbReference>
<dbReference type="AlphaFoldDB" id="A0A644TQ39"/>
<dbReference type="EMBL" id="VSSQ01000045">
    <property type="protein sequence ID" value="MPL69108.1"/>
    <property type="molecule type" value="Genomic_DNA"/>
</dbReference>